<feature type="disulfide bond" evidence="5">
    <location>
        <begin position="59"/>
        <end position="120"/>
    </location>
</feature>
<sequence>LKPMFQLRDMQVLFTCSYISAKLSGSNSRCSGRVEVFHSGQWGTVCDDSWDTKDAEVVCRQVGCGRAVSAPQSAHFGQGNGQIWLDNVNCLGNETYLIGCAHNGLRKHDCGHSEDAGVVCEVRLVDGSSPCSGRVESGGLPQRSVGTVCDDSWDTNDAQVVCRQVGCGHAVSAPQSAHFGQGSGQIWLDDVQCSGSETYLIGCAHNGLGKHNCLHAKDAGVVCEENSVRLSGSNSRCSGRVEVFHSGQWGTVCDDSWDTKDAEVVCRQVGCGRAVSAPQSAHFGQGSGQIWLDNVNCSGSETYLIGCAHNGLGTHNCGHAEDAGVVCEGKNTSDFIFRATPAIHFIYDYVHFKNV</sequence>
<dbReference type="SMART" id="SM00202">
    <property type="entry name" value="SR"/>
    <property type="match status" value="3"/>
</dbReference>
<evidence type="ECO:0000259" key="6">
    <source>
        <dbReference type="PROSITE" id="PS50287"/>
    </source>
</evidence>
<feature type="disulfide bond" evidence="5">
    <location>
        <begin position="162"/>
        <end position="223"/>
    </location>
</feature>
<reference evidence="7" key="1">
    <citation type="submission" date="2025-08" db="UniProtKB">
        <authorList>
            <consortium name="Ensembl"/>
        </authorList>
    </citation>
    <scope>IDENTIFICATION</scope>
</reference>
<evidence type="ECO:0000256" key="1">
    <source>
        <dbReference type="ARBA" id="ARBA00022729"/>
    </source>
</evidence>
<dbReference type="PRINTS" id="PR00258">
    <property type="entry name" value="SPERACTRCPTR"/>
</dbReference>
<proteinExistence type="predicted"/>
<feature type="disulfide bond" evidence="5">
    <location>
        <begin position="297"/>
        <end position="307"/>
    </location>
</feature>
<dbReference type="PANTHER" id="PTHR47653">
    <property type="entry name" value="PROTEIN BARK BEETLE"/>
    <property type="match status" value="1"/>
</dbReference>
<keyword evidence="1" id="KW-0732">Signal</keyword>
<dbReference type="GO" id="GO:0045217">
    <property type="term" value="P:cell-cell junction maintenance"/>
    <property type="evidence" value="ECO:0007669"/>
    <property type="project" value="TreeGrafter"/>
</dbReference>
<dbReference type="FunFam" id="3.10.250.10:FF:000006">
    <property type="entry name" value="neurotrypsin isoform X2"/>
    <property type="match status" value="2"/>
</dbReference>
<accession>A0A8C6TYT8</accession>
<keyword evidence="2" id="KW-0677">Repeat</keyword>
<evidence type="ECO:0000256" key="4">
    <source>
        <dbReference type="ARBA" id="ARBA00023180"/>
    </source>
</evidence>
<feature type="disulfide bond" evidence="5">
    <location>
        <begin position="253"/>
        <end position="317"/>
    </location>
</feature>
<name>A0A8C6TYT8_9GOBI</name>
<evidence type="ECO:0000313" key="7">
    <source>
        <dbReference type="Ensembl" id="ENSNMLP00000027511.1"/>
    </source>
</evidence>
<dbReference type="FunFam" id="3.10.250.10:FF:000003">
    <property type="entry name" value="Deleted in malignant brain tumors 1"/>
    <property type="match status" value="1"/>
</dbReference>
<feature type="disulfide bond" evidence="5">
    <location>
        <begin position="46"/>
        <end position="110"/>
    </location>
</feature>
<reference evidence="7" key="2">
    <citation type="submission" date="2025-09" db="UniProtKB">
        <authorList>
            <consortium name="Ensembl"/>
        </authorList>
    </citation>
    <scope>IDENTIFICATION</scope>
</reference>
<dbReference type="Pfam" id="PF00530">
    <property type="entry name" value="SRCR"/>
    <property type="match status" value="3"/>
</dbReference>
<dbReference type="PANTHER" id="PTHR47653:SF1">
    <property type="entry name" value="DELETED IN MALIGNANT BRAIN TUMORS 1 PROTEIN"/>
    <property type="match status" value="1"/>
</dbReference>
<organism evidence="7 8">
    <name type="scientific">Neogobius melanostomus</name>
    <name type="common">round goby</name>
    <dbReference type="NCBI Taxonomy" id="47308"/>
    <lineage>
        <taxon>Eukaryota</taxon>
        <taxon>Metazoa</taxon>
        <taxon>Chordata</taxon>
        <taxon>Craniata</taxon>
        <taxon>Vertebrata</taxon>
        <taxon>Euteleostomi</taxon>
        <taxon>Actinopterygii</taxon>
        <taxon>Neopterygii</taxon>
        <taxon>Teleostei</taxon>
        <taxon>Neoteleostei</taxon>
        <taxon>Acanthomorphata</taxon>
        <taxon>Gobiaria</taxon>
        <taxon>Gobiiformes</taxon>
        <taxon>Gobioidei</taxon>
        <taxon>Gobiidae</taxon>
        <taxon>Benthophilinae</taxon>
        <taxon>Neogobiini</taxon>
        <taxon>Neogobius</taxon>
    </lineage>
</organism>
<dbReference type="PROSITE" id="PS50287">
    <property type="entry name" value="SRCR_2"/>
    <property type="match status" value="3"/>
</dbReference>
<dbReference type="Gene3D" id="3.10.250.10">
    <property type="entry name" value="SRCR-like domain"/>
    <property type="match status" value="3"/>
</dbReference>
<feature type="disulfide bond" evidence="5">
    <location>
        <begin position="90"/>
        <end position="100"/>
    </location>
</feature>
<evidence type="ECO:0000256" key="2">
    <source>
        <dbReference type="ARBA" id="ARBA00022737"/>
    </source>
</evidence>
<feature type="domain" description="SRCR" evidence="6">
    <location>
        <begin position="21"/>
        <end position="121"/>
    </location>
</feature>
<keyword evidence="4" id="KW-0325">Glycoprotein</keyword>
<evidence type="ECO:0000313" key="8">
    <source>
        <dbReference type="Proteomes" id="UP000694523"/>
    </source>
</evidence>
<dbReference type="AlphaFoldDB" id="A0A8C6TYT8"/>
<feature type="disulfide bond" evidence="5">
    <location>
        <begin position="266"/>
        <end position="327"/>
    </location>
</feature>
<feature type="domain" description="SRCR" evidence="6">
    <location>
        <begin position="122"/>
        <end position="224"/>
    </location>
</feature>
<dbReference type="InterPro" id="IPR036772">
    <property type="entry name" value="SRCR-like_dom_sf"/>
</dbReference>
<evidence type="ECO:0000256" key="5">
    <source>
        <dbReference type="PROSITE-ProRule" id="PRU00196"/>
    </source>
</evidence>
<dbReference type="InterPro" id="IPR053243">
    <property type="entry name" value="SJ_maturation_regulator"/>
</dbReference>
<keyword evidence="3 5" id="KW-1015">Disulfide bond</keyword>
<dbReference type="GO" id="GO:0016020">
    <property type="term" value="C:membrane"/>
    <property type="evidence" value="ECO:0007669"/>
    <property type="project" value="InterPro"/>
</dbReference>
<dbReference type="InterPro" id="IPR001190">
    <property type="entry name" value="SRCR"/>
</dbReference>
<feature type="domain" description="SRCR" evidence="6">
    <location>
        <begin position="228"/>
        <end position="328"/>
    </location>
</feature>
<dbReference type="Ensembl" id="ENSNMLT00000030733.1">
    <property type="protein sequence ID" value="ENSNMLP00000027511.1"/>
    <property type="gene ID" value="ENSNMLG00000017531.1"/>
</dbReference>
<feature type="disulfide bond" evidence="5">
    <location>
        <begin position="149"/>
        <end position="213"/>
    </location>
</feature>
<dbReference type="SUPFAM" id="SSF56487">
    <property type="entry name" value="SRCR-like"/>
    <property type="match status" value="3"/>
</dbReference>
<feature type="disulfide bond" evidence="5">
    <location>
        <begin position="193"/>
        <end position="203"/>
    </location>
</feature>
<evidence type="ECO:0000256" key="3">
    <source>
        <dbReference type="ARBA" id="ARBA00023157"/>
    </source>
</evidence>
<dbReference type="Proteomes" id="UP000694523">
    <property type="component" value="Unplaced"/>
</dbReference>
<keyword evidence="8" id="KW-1185">Reference proteome</keyword>
<protein>
    <recommendedName>
        <fullName evidence="6">SRCR domain-containing protein</fullName>
    </recommendedName>
</protein>